<proteinExistence type="predicted"/>
<evidence type="ECO:0000256" key="2">
    <source>
        <dbReference type="SAM" id="Phobius"/>
    </source>
</evidence>
<feature type="region of interest" description="Disordered" evidence="1">
    <location>
        <begin position="210"/>
        <end position="237"/>
    </location>
</feature>
<evidence type="ECO:0000313" key="4">
    <source>
        <dbReference type="Proteomes" id="UP001172155"/>
    </source>
</evidence>
<dbReference type="AlphaFoldDB" id="A0AA40K0T0"/>
<keyword evidence="4" id="KW-1185">Reference proteome</keyword>
<keyword evidence="2" id="KW-0472">Membrane</keyword>
<sequence>MPPSHPQLHPRAFTGARVSNAIDGISASLGTAEVIGIVGAIILAVVIVVLVCVMYRKKDKEDAADAEKNASIDAWSGSDMPAGELRRDEAYEQELRRGKPVPCLVGVEGCNSGEAAGKLNSCANDRNDDWRAVGGGNAEGGGMCCDEGVQCWEGAAITEPSADAMWAHFAGENAILHLQRQGVGPDVSALEEALSGLRVNILNQQPTPSAPTYTCQIRNTSTAPEEDKTRSPSPLIL</sequence>
<dbReference type="Proteomes" id="UP001172155">
    <property type="component" value="Unassembled WGS sequence"/>
</dbReference>
<protein>
    <submittedName>
        <fullName evidence="3">Uncharacterized protein</fullName>
    </submittedName>
</protein>
<reference evidence="3" key="1">
    <citation type="submission" date="2023-06" db="EMBL/GenBank/DDBJ databases">
        <title>Genome-scale phylogeny and comparative genomics of the fungal order Sordariales.</title>
        <authorList>
            <consortium name="Lawrence Berkeley National Laboratory"/>
            <person name="Hensen N."/>
            <person name="Bonometti L."/>
            <person name="Westerberg I."/>
            <person name="Brannstrom I.O."/>
            <person name="Guillou S."/>
            <person name="Cros-Aarteil S."/>
            <person name="Calhoun S."/>
            <person name="Haridas S."/>
            <person name="Kuo A."/>
            <person name="Mondo S."/>
            <person name="Pangilinan J."/>
            <person name="Riley R."/>
            <person name="LaButti K."/>
            <person name="Andreopoulos B."/>
            <person name="Lipzen A."/>
            <person name="Chen C."/>
            <person name="Yanf M."/>
            <person name="Daum C."/>
            <person name="Ng V."/>
            <person name="Clum A."/>
            <person name="Steindorff A."/>
            <person name="Ohm R."/>
            <person name="Martin F."/>
            <person name="Silar P."/>
            <person name="Natvig D."/>
            <person name="Lalanne C."/>
            <person name="Gautier V."/>
            <person name="Ament-velasquez S.L."/>
            <person name="Kruys A."/>
            <person name="Hutchinson M.I."/>
            <person name="Powell A.J."/>
            <person name="Barry K."/>
            <person name="Miller A.N."/>
            <person name="Grigoriev I.V."/>
            <person name="Debuchy R."/>
            <person name="Gladieux P."/>
            <person name="Thoren M.H."/>
            <person name="Johannesson H."/>
        </authorList>
    </citation>
    <scope>NUCLEOTIDE SEQUENCE</scope>
    <source>
        <strain evidence="3">SMH3187-1</strain>
    </source>
</reference>
<evidence type="ECO:0000256" key="1">
    <source>
        <dbReference type="SAM" id="MobiDB-lite"/>
    </source>
</evidence>
<evidence type="ECO:0000313" key="3">
    <source>
        <dbReference type="EMBL" id="KAK0741437.1"/>
    </source>
</evidence>
<accession>A0AA40K0T0</accession>
<name>A0AA40K0T0_9PEZI</name>
<gene>
    <name evidence="3" type="ORF">B0T18DRAFT_394030</name>
</gene>
<comment type="caution">
    <text evidence="3">The sequence shown here is derived from an EMBL/GenBank/DDBJ whole genome shotgun (WGS) entry which is preliminary data.</text>
</comment>
<feature type="transmembrane region" description="Helical" evidence="2">
    <location>
        <begin position="34"/>
        <end position="55"/>
    </location>
</feature>
<keyword evidence="2" id="KW-1133">Transmembrane helix</keyword>
<keyword evidence="2" id="KW-0812">Transmembrane</keyword>
<dbReference type="EMBL" id="JAUKUD010000006">
    <property type="protein sequence ID" value="KAK0741437.1"/>
    <property type="molecule type" value="Genomic_DNA"/>
</dbReference>
<organism evidence="3 4">
    <name type="scientific">Schizothecium vesticola</name>
    <dbReference type="NCBI Taxonomy" id="314040"/>
    <lineage>
        <taxon>Eukaryota</taxon>
        <taxon>Fungi</taxon>
        <taxon>Dikarya</taxon>
        <taxon>Ascomycota</taxon>
        <taxon>Pezizomycotina</taxon>
        <taxon>Sordariomycetes</taxon>
        <taxon>Sordariomycetidae</taxon>
        <taxon>Sordariales</taxon>
        <taxon>Schizotheciaceae</taxon>
        <taxon>Schizothecium</taxon>
    </lineage>
</organism>
<feature type="compositionally biased region" description="Polar residues" evidence="1">
    <location>
        <begin position="210"/>
        <end position="223"/>
    </location>
</feature>